<dbReference type="NCBIfam" id="TIGR00663">
    <property type="entry name" value="dnan"/>
    <property type="match status" value="1"/>
</dbReference>
<dbReference type="Pfam" id="PF02767">
    <property type="entry name" value="DNA_pol3_beta_2"/>
    <property type="match status" value="1"/>
</dbReference>
<dbReference type="GO" id="GO:0008408">
    <property type="term" value="F:3'-5' exonuclease activity"/>
    <property type="evidence" value="ECO:0007669"/>
    <property type="project" value="InterPro"/>
</dbReference>
<dbReference type="Pfam" id="PF02768">
    <property type="entry name" value="DNA_pol3_beta_3"/>
    <property type="match status" value="1"/>
</dbReference>
<dbReference type="PANTHER" id="PTHR30478">
    <property type="entry name" value="DNA POLYMERASE III SUBUNIT BETA"/>
    <property type="match status" value="1"/>
</dbReference>
<dbReference type="InterPro" id="IPR046938">
    <property type="entry name" value="DNA_clamp_sf"/>
</dbReference>
<feature type="domain" description="DNA polymerase III beta sliding clamp N-terminal" evidence="9">
    <location>
        <begin position="1"/>
        <end position="119"/>
    </location>
</feature>
<dbReference type="InterPro" id="IPR022634">
    <property type="entry name" value="DNA_polIII_beta_N"/>
</dbReference>
<evidence type="ECO:0000256" key="1">
    <source>
        <dbReference type="ARBA" id="ARBA00004496"/>
    </source>
</evidence>
<dbReference type="PIRSF" id="PIRSF000804">
    <property type="entry name" value="DNA_pol_III_b"/>
    <property type="match status" value="1"/>
</dbReference>
<dbReference type="PANTHER" id="PTHR30478:SF0">
    <property type="entry name" value="BETA SLIDING CLAMP"/>
    <property type="match status" value="1"/>
</dbReference>
<comment type="caution">
    <text evidence="12">The sequence shown here is derived from an EMBL/GenBank/DDBJ whole genome shotgun (WGS) entry which is preliminary data.</text>
</comment>
<feature type="domain" description="DNA polymerase III beta sliding clamp C-terminal" evidence="11">
    <location>
        <begin position="244"/>
        <end position="363"/>
    </location>
</feature>
<proteinExistence type="inferred from homology"/>
<name>A0A645CJF1_9ZZZZ</name>
<dbReference type="EMBL" id="VSSQ01027698">
    <property type="protein sequence ID" value="MPM77075.1"/>
    <property type="molecule type" value="Genomic_DNA"/>
</dbReference>
<dbReference type="CDD" id="cd00140">
    <property type="entry name" value="beta_clamp"/>
    <property type="match status" value="1"/>
</dbReference>
<evidence type="ECO:0000256" key="5">
    <source>
        <dbReference type="ARBA" id="ARBA00022695"/>
    </source>
</evidence>
<keyword evidence="5" id="KW-0548">Nucleotidyltransferase</keyword>
<dbReference type="InterPro" id="IPR022635">
    <property type="entry name" value="DNA_polIII_beta_C"/>
</dbReference>
<evidence type="ECO:0000256" key="2">
    <source>
        <dbReference type="ARBA" id="ARBA00010752"/>
    </source>
</evidence>
<dbReference type="GO" id="GO:0003887">
    <property type="term" value="F:DNA-directed DNA polymerase activity"/>
    <property type="evidence" value="ECO:0007669"/>
    <property type="project" value="UniProtKB-KW"/>
</dbReference>
<keyword evidence="7" id="KW-0239">DNA-directed DNA polymerase</keyword>
<comment type="subcellular location">
    <subcellularLocation>
        <location evidence="1">Cytoplasm</location>
    </subcellularLocation>
</comment>
<dbReference type="Pfam" id="PF00712">
    <property type="entry name" value="DNA_pol3_beta"/>
    <property type="match status" value="1"/>
</dbReference>
<feature type="domain" description="DNA polymerase III beta sliding clamp central" evidence="10">
    <location>
        <begin position="129"/>
        <end position="239"/>
    </location>
</feature>
<evidence type="ECO:0000259" key="11">
    <source>
        <dbReference type="Pfam" id="PF02768"/>
    </source>
</evidence>
<sequence>MKFITEKSLLQDAISTVQKSITGKSTMPILQGIYISAKNKTLTLIGSDIDVSIETKIEANIIEEGEIVLDSRLFGEIVRKLPNAPIEVTSIENNNIEIICHKSTVQLIHMNADEYPNLPVVDEDVVLSISQKNLKNMIKSTIFAISQDDTRPILTGVLFEIKEKRLNLVALDGYRVAFRSESIDCDNNREAVIPGKTLNEISKILNDSDDEVQITFTSNQILFNFGNTKVISRLLEGEFIKYSSIIPQEYKLRLAVRREDMLSCVERASLMAKDGNTNLVKLDIEDDVMVVTSNSQLGKAREEVNINLQGEGIKIAFNSKYLIDVFKIMEEDEIIMELTSPVTPCVVKNKNEDNSTYLLLPVRLLNNN</sequence>
<dbReference type="Gene3D" id="3.10.150.10">
    <property type="entry name" value="DNA Polymerase III, subunit A, domain 2"/>
    <property type="match status" value="1"/>
</dbReference>
<dbReference type="InterPro" id="IPR022637">
    <property type="entry name" value="DNA_polIII_beta_cen"/>
</dbReference>
<evidence type="ECO:0000259" key="10">
    <source>
        <dbReference type="Pfam" id="PF02767"/>
    </source>
</evidence>
<dbReference type="GO" id="GO:0009360">
    <property type="term" value="C:DNA polymerase III complex"/>
    <property type="evidence" value="ECO:0007669"/>
    <property type="project" value="InterPro"/>
</dbReference>
<evidence type="ECO:0000256" key="3">
    <source>
        <dbReference type="ARBA" id="ARBA00022490"/>
    </source>
</evidence>
<keyword evidence="8" id="KW-0238">DNA-binding</keyword>
<dbReference type="AlphaFoldDB" id="A0A645CJF1"/>
<dbReference type="GO" id="GO:0006271">
    <property type="term" value="P:DNA strand elongation involved in DNA replication"/>
    <property type="evidence" value="ECO:0007669"/>
    <property type="project" value="TreeGrafter"/>
</dbReference>
<protein>
    <submittedName>
        <fullName evidence="12">Beta sliding clamp</fullName>
    </submittedName>
</protein>
<reference evidence="12" key="1">
    <citation type="submission" date="2019-08" db="EMBL/GenBank/DDBJ databases">
        <authorList>
            <person name="Kucharzyk K."/>
            <person name="Murdoch R.W."/>
            <person name="Higgins S."/>
            <person name="Loffler F."/>
        </authorList>
    </citation>
    <scope>NUCLEOTIDE SEQUENCE</scope>
</reference>
<evidence type="ECO:0000256" key="4">
    <source>
        <dbReference type="ARBA" id="ARBA00022679"/>
    </source>
</evidence>
<evidence type="ECO:0000256" key="7">
    <source>
        <dbReference type="ARBA" id="ARBA00022932"/>
    </source>
</evidence>
<dbReference type="InterPro" id="IPR001001">
    <property type="entry name" value="DNA_polIII_beta"/>
</dbReference>
<keyword evidence="3" id="KW-0963">Cytoplasm</keyword>
<evidence type="ECO:0000256" key="6">
    <source>
        <dbReference type="ARBA" id="ARBA00022705"/>
    </source>
</evidence>
<keyword evidence="6" id="KW-0235">DNA replication</keyword>
<organism evidence="12">
    <name type="scientific">bioreactor metagenome</name>
    <dbReference type="NCBI Taxonomy" id="1076179"/>
    <lineage>
        <taxon>unclassified sequences</taxon>
        <taxon>metagenomes</taxon>
        <taxon>ecological metagenomes</taxon>
    </lineage>
</organism>
<evidence type="ECO:0000256" key="8">
    <source>
        <dbReference type="ARBA" id="ARBA00023125"/>
    </source>
</evidence>
<dbReference type="Gene3D" id="3.70.10.10">
    <property type="match status" value="1"/>
</dbReference>
<gene>
    <name evidence="12" type="primary">dnaN_46</name>
    <name evidence="12" type="ORF">SDC9_124075</name>
</gene>
<dbReference type="GO" id="GO:0003677">
    <property type="term" value="F:DNA binding"/>
    <property type="evidence" value="ECO:0007669"/>
    <property type="project" value="UniProtKB-KW"/>
</dbReference>
<dbReference type="SMART" id="SM00480">
    <property type="entry name" value="POL3Bc"/>
    <property type="match status" value="1"/>
</dbReference>
<keyword evidence="4" id="KW-0808">Transferase</keyword>
<dbReference type="SUPFAM" id="SSF55979">
    <property type="entry name" value="DNA clamp"/>
    <property type="match status" value="3"/>
</dbReference>
<evidence type="ECO:0000313" key="12">
    <source>
        <dbReference type="EMBL" id="MPM77075.1"/>
    </source>
</evidence>
<accession>A0A645CJF1</accession>
<evidence type="ECO:0000259" key="9">
    <source>
        <dbReference type="Pfam" id="PF00712"/>
    </source>
</evidence>
<dbReference type="GO" id="GO:0005737">
    <property type="term" value="C:cytoplasm"/>
    <property type="evidence" value="ECO:0007669"/>
    <property type="project" value="UniProtKB-SubCell"/>
</dbReference>
<comment type="similarity">
    <text evidence="2">Belongs to the beta sliding clamp family.</text>
</comment>